<accession>A0AAW2U9S5</accession>
<feature type="domain" description="RNase H type-1" evidence="2">
    <location>
        <begin position="8"/>
        <end position="90"/>
    </location>
</feature>
<name>A0AAW2U9S5_SESRA</name>
<dbReference type="InterPro" id="IPR036397">
    <property type="entry name" value="RNaseH_sf"/>
</dbReference>
<comment type="caution">
    <text evidence="3">The sequence shown here is derived from an EMBL/GenBank/DDBJ whole genome shotgun (WGS) entry which is preliminary data.</text>
</comment>
<evidence type="ECO:0000259" key="2">
    <source>
        <dbReference type="PROSITE" id="PS50879"/>
    </source>
</evidence>
<proteinExistence type="predicted"/>
<dbReference type="AlphaFoldDB" id="A0AAW2U9S5"/>
<dbReference type="PANTHER" id="PTHR48475:SF1">
    <property type="entry name" value="RNASE H TYPE-1 DOMAIN-CONTAINING PROTEIN"/>
    <property type="match status" value="1"/>
</dbReference>
<organism evidence="3">
    <name type="scientific">Sesamum radiatum</name>
    <name type="common">Black benniseed</name>
    <dbReference type="NCBI Taxonomy" id="300843"/>
    <lineage>
        <taxon>Eukaryota</taxon>
        <taxon>Viridiplantae</taxon>
        <taxon>Streptophyta</taxon>
        <taxon>Embryophyta</taxon>
        <taxon>Tracheophyta</taxon>
        <taxon>Spermatophyta</taxon>
        <taxon>Magnoliopsida</taxon>
        <taxon>eudicotyledons</taxon>
        <taxon>Gunneridae</taxon>
        <taxon>Pentapetalae</taxon>
        <taxon>asterids</taxon>
        <taxon>lamiids</taxon>
        <taxon>Lamiales</taxon>
        <taxon>Pedaliaceae</taxon>
        <taxon>Sesamum</taxon>
    </lineage>
</organism>
<dbReference type="PANTHER" id="PTHR48475">
    <property type="entry name" value="RIBONUCLEASE H"/>
    <property type="match status" value="1"/>
</dbReference>
<reference evidence="3" key="2">
    <citation type="journal article" date="2024" name="Plant">
        <title>Genomic evolution and insights into agronomic trait innovations of Sesamum species.</title>
        <authorList>
            <person name="Miao H."/>
            <person name="Wang L."/>
            <person name="Qu L."/>
            <person name="Liu H."/>
            <person name="Sun Y."/>
            <person name="Le M."/>
            <person name="Wang Q."/>
            <person name="Wei S."/>
            <person name="Zheng Y."/>
            <person name="Lin W."/>
            <person name="Duan Y."/>
            <person name="Cao H."/>
            <person name="Xiong S."/>
            <person name="Wang X."/>
            <person name="Wei L."/>
            <person name="Li C."/>
            <person name="Ma Q."/>
            <person name="Ju M."/>
            <person name="Zhao R."/>
            <person name="Li G."/>
            <person name="Mu C."/>
            <person name="Tian Q."/>
            <person name="Mei H."/>
            <person name="Zhang T."/>
            <person name="Gao T."/>
            <person name="Zhang H."/>
        </authorList>
    </citation>
    <scope>NUCLEOTIDE SEQUENCE</scope>
    <source>
        <strain evidence="3">G02</strain>
    </source>
</reference>
<evidence type="ECO:0000313" key="3">
    <source>
        <dbReference type="EMBL" id="KAL0413599.1"/>
    </source>
</evidence>
<dbReference type="Gene3D" id="3.30.420.10">
    <property type="entry name" value="Ribonuclease H-like superfamily/Ribonuclease H"/>
    <property type="match status" value="1"/>
</dbReference>
<evidence type="ECO:0000256" key="1">
    <source>
        <dbReference type="SAM" id="MobiDB-lite"/>
    </source>
</evidence>
<dbReference type="InterPro" id="IPR012337">
    <property type="entry name" value="RNaseH-like_sf"/>
</dbReference>
<dbReference type="GO" id="GO:0003676">
    <property type="term" value="F:nucleic acid binding"/>
    <property type="evidence" value="ECO:0007669"/>
    <property type="project" value="InterPro"/>
</dbReference>
<sequence length="90" mass="9775">MGEQVLEENEDWMLHPDGSSNASNDGRGILLQGPNKIEIEVAVRLSFPTTNNEAEHEALILGLESAQETGARNLEVNTDSQLVAMQIEGT</sequence>
<protein>
    <recommendedName>
        <fullName evidence="2">RNase H type-1 domain-containing protein</fullName>
    </recommendedName>
</protein>
<dbReference type="PROSITE" id="PS50879">
    <property type="entry name" value="RNASE_H_1"/>
    <property type="match status" value="1"/>
</dbReference>
<gene>
    <name evidence="3" type="ORF">Sradi_1561600</name>
</gene>
<dbReference type="GO" id="GO:0004523">
    <property type="term" value="F:RNA-DNA hybrid ribonuclease activity"/>
    <property type="evidence" value="ECO:0007669"/>
    <property type="project" value="InterPro"/>
</dbReference>
<feature type="compositionally biased region" description="Acidic residues" evidence="1">
    <location>
        <begin position="1"/>
        <end position="11"/>
    </location>
</feature>
<feature type="region of interest" description="Disordered" evidence="1">
    <location>
        <begin position="1"/>
        <end position="29"/>
    </location>
</feature>
<dbReference type="SUPFAM" id="SSF53098">
    <property type="entry name" value="Ribonuclease H-like"/>
    <property type="match status" value="1"/>
</dbReference>
<dbReference type="Pfam" id="PF13456">
    <property type="entry name" value="RVT_3"/>
    <property type="match status" value="1"/>
</dbReference>
<dbReference type="InterPro" id="IPR002156">
    <property type="entry name" value="RNaseH_domain"/>
</dbReference>
<reference evidence="3" key="1">
    <citation type="submission" date="2020-06" db="EMBL/GenBank/DDBJ databases">
        <authorList>
            <person name="Li T."/>
            <person name="Hu X."/>
            <person name="Zhang T."/>
            <person name="Song X."/>
            <person name="Zhang H."/>
            <person name="Dai N."/>
            <person name="Sheng W."/>
            <person name="Hou X."/>
            <person name="Wei L."/>
        </authorList>
    </citation>
    <scope>NUCLEOTIDE SEQUENCE</scope>
    <source>
        <strain evidence="3">G02</strain>
        <tissue evidence="3">Leaf</tissue>
    </source>
</reference>
<dbReference type="EMBL" id="JACGWJ010000006">
    <property type="protein sequence ID" value="KAL0413599.1"/>
    <property type="molecule type" value="Genomic_DNA"/>
</dbReference>